<dbReference type="OrthoDB" id="194810at2157"/>
<dbReference type="Gene3D" id="3.30.530.20">
    <property type="match status" value="1"/>
</dbReference>
<protein>
    <submittedName>
        <fullName evidence="1">Carbon monoxide dehydrogenase</fullName>
    </submittedName>
</protein>
<gene>
    <name evidence="1" type="ORF">EA462_13280</name>
</gene>
<accession>A0A3N6MTG2</accession>
<sequence length="166" mass="17957">MIFDGEFETHRAPDELWTYFADPDIVADCAPGMEEMNHISDSEYEATITVGVGSVKPTFSVDATVLEMEEPEKLVMKAEGSGGRKGAFDAVSRMEMTESEDGGTILKWEAEANVSGIIASLGQRALGSVAERLIGQFFDCMEGKVEEGVDATPRMAPKPDVEADLD</sequence>
<reference evidence="1 2" key="1">
    <citation type="submission" date="2018-10" db="EMBL/GenBank/DDBJ databases">
        <title>Natrarchaeobius chitinivorans gen. nov., sp. nov., and Natrarchaeobius haloalkaliphilus sp. nov., alkaliphilic, chitin-utilizing haloarchaea from hypersaline alkaline lakes.</title>
        <authorList>
            <person name="Sorokin D.Y."/>
            <person name="Elcheninov A.G."/>
            <person name="Kostrikina N.A."/>
            <person name="Bale N.J."/>
            <person name="Sinninghe Damste J.S."/>
            <person name="Khijniak T.V."/>
            <person name="Kublanov I.V."/>
            <person name="Toshchakov S.V."/>
        </authorList>
    </citation>
    <scope>NUCLEOTIDE SEQUENCE [LARGE SCALE GENOMIC DNA]</scope>
    <source>
        <strain evidence="1 2">AArcht-Sl</strain>
    </source>
</reference>
<dbReference type="InterPro" id="IPR023393">
    <property type="entry name" value="START-like_dom_sf"/>
</dbReference>
<comment type="caution">
    <text evidence="1">The sequence shown here is derived from an EMBL/GenBank/DDBJ whole genome shotgun (WGS) entry which is preliminary data.</text>
</comment>
<keyword evidence="2" id="KW-1185">Reference proteome</keyword>
<evidence type="ECO:0000313" key="1">
    <source>
        <dbReference type="EMBL" id="RQG88095.1"/>
    </source>
</evidence>
<dbReference type="Proteomes" id="UP000273828">
    <property type="component" value="Unassembled WGS sequence"/>
</dbReference>
<dbReference type="EMBL" id="REFY01000005">
    <property type="protein sequence ID" value="RQG88095.1"/>
    <property type="molecule type" value="Genomic_DNA"/>
</dbReference>
<dbReference type="InterPro" id="IPR010419">
    <property type="entry name" value="CO_DH_gsu"/>
</dbReference>
<dbReference type="Pfam" id="PF06240">
    <property type="entry name" value="COXG"/>
    <property type="match status" value="1"/>
</dbReference>
<dbReference type="AlphaFoldDB" id="A0A3N6MTG2"/>
<name>A0A3N6MTG2_9EURY</name>
<dbReference type="SUPFAM" id="SSF55961">
    <property type="entry name" value="Bet v1-like"/>
    <property type="match status" value="1"/>
</dbReference>
<dbReference type="PANTHER" id="PTHR38588">
    <property type="entry name" value="BLL0334 PROTEIN"/>
    <property type="match status" value="1"/>
</dbReference>
<dbReference type="CDD" id="cd05018">
    <property type="entry name" value="CoxG"/>
    <property type="match status" value="1"/>
</dbReference>
<evidence type="ECO:0000313" key="2">
    <source>
        <dbReference type="Proteomes" id="UP000273828"/>
    </source>
</evidence>
<proteinExistence type="predicted"/>
<organism evidence="1 2">
    <name type="scientific">Natrarchaeobius halalkaliphilus</name>
    <dbReference type="NCBI Taxonomy" id="1679091"/>
    <lineage>
        <taxon>Archaea</taxon>
        <taxon>Methanobacteriati</taxon>
        <taxon>Methanobacteriota</taxon>
        <taxon>Stenosarchaea group</taxon>
        <taxon>Halobacteria</taxon>
        <taxon>Halobacteriales</taxon>
        <taxon>Natrialbaceae</taxon>
        <taxon>Natrarchaeobius</taxon>
    </lineage>
</organism>
<dbReference type="PANTHER" id="PTHR38588:SF1">
    <property type="entry name" value="BLL0334 PROTEIN"/>
    <property type="match status" value="1"/>
</dbReference>